<evidence type="ECO:0000313" key="3">
    <source>
        <dbReference type="Proteomes" id="UP000006755"/>
    </source>
</evidence>
<dbReference type="Gene3D" id="3.40.630.10">
    <property type="entry name" value="Zn peptidases"/>
    <property type="match status" value="1"/>
</dbReference>
<reference evidence="2 3" key="1">
    <citation type="journal article" date="2012" name="J. Bacteriol.">
        <title>Genome Sequence of Gallaecimonas xiamenensis Type Strain 3-C-1.</title>
        <authorList>
            <person name="Lai Q."/>
            <person name="Wang L."/>
            <person name="Wang W."/>
            <person name="Shao Z."/>
        </authorList>
    </citation>
    <scope>NUCLEOTIDE SEQUENCE [LARGE SCALE GENOMIC DNA]</scope>
    <source>
        <strain evidence="2 3">3-C-1</strain>
    </source>
</reference>
<dbReference type="AlphaFoldDB" id="K2IZV3"/>
<accession>K2IZV3</accession>
<dbReference type="Pfam" id="PF04389">
    <property type="entry name" value="Peptidase_M28"/>
    <property type="match status" value="1"/>
</dbReference>
<dbReference type="PANTHER" id="PTHR12147">
    <property type="entry name" value="METALLOPEPTIDASE M28 FAMILY MEMBER"/>
    <property type="match status" value="1"/>
</dbReference>
<feature type="domain" description="Peptidase M28" evidence="1">
    <location>
        <begin position="92"/>
        <end position="268"/>
    </location>
</feature>
<sequence length="291" mass="31264">MRIHFFSLLCLAGCQQIPCGSGQPPSLPSAPLMADVRALTSDAMAGRKPGTPGHDQARDYLVARFGALGWQVLRQPVPEGGENLIAWRGQPKVWVMAHYDHLGPGYPGADDNASGVAVLLALAEHHPGSLALIATDNEERGLYGAKALLAMPPLALPQLVINLDMVGRGPVLYAAGTRDNPALKPLVAQVAKDAPLCLRPGHDSRQSQRGSALVTDWRNASDHAPFREAGIPYLYLGNDTHGDWHNRTDRAERLRPAFLAAVAQTTLTLLSQLDDKGLSKWQAEPKGGDHD</sequence>
<dbReference type="SUPFAM" id="SSF53187">
    <property type="entry name" value="Zn-dependent exopeptidases"/>
    <property type="match status" value="1"/>
</dbReference>
<proteinExistence type="predicted"/>
<name>K2IZV3_9GAMM</name>
<dbReference type="GO" id="GO:0006508">
    <property type="term" value="P:proteolysis"/>
    <property type="evidence" value="ECO:0007669"/>
    <property type="project" value="InterPro"/>
</dbReference>
<gene>
    <name evidence="2" type="ORF">B3C1_17062</name>
</gene>
<dbReference type="Proteomes" id="UP000006755">
    <property type="component" value="Unassembled WGS sequence"/>
</dbReference>
<dbReference type="InterPro" id="IPR007484">
    <property type="entry name" value="Peptidase_M28"/>
</dbReference>
<protein>
    <submittedName>
        <fullName evidence="2">Peptidase m28</fullName>
    </submittedName>
</protein>
<dbReference type="GO" id="GO:0008235">
    <property type="term" value="F:metalloexopeptidase activity"/>
    <property type="evidence" value="ECO:0007669"/>
    <property type="project" value="InterPro"/>
</dbReference>
<dbReference type="eggNOG" id="COG2234">
    <property type="taxonomic scope" value="Bacteria"/>
</dbReference>
<dbReference type="STRING" id="745411.B3C1_17062"/>
<dbReference type="InterPro" id="IPR045175">
    <property type="entry name" value="M28_fam"/>
</dbReference>
<dbReference type="PANTHER" id="PTHR12147:SF26">
    <property type="entry name" value="PEPTIDASE M28 DOMAIN-CONTAINING PROTEIN"/>
    <property type="match status" value="1"/>
</dbReference>
<keyword evidence="3" id="KW-1185">Reference proteome</keyword>
<dbReference type="EMBL" id="AMRI01000031">
    <property type="protein sequence ID" value="EKE68428.1"/>
    <property type="molecule type" value="Genomic_DNA"/>
</dbReference>
<comment type="caution">
    <text evidence="2">The sequence shown here is derived from an EMBL/GenBank/DDBJ whole genome shotgun (WGS) entry which is preliminary data.</text>
</comment>
<evidence type="ECO:0000313" key="2">
    <source>
        <dbReference type="EMBL" id="EKE68428.1"/>
    </source>
</evidence>
<evidence type="ECO:0000259" key="1">
    <source>
        <dbReference type="Pfam" id="PF04389"/>
    </source>
</evidence>
<dbReference type="OrthoDB" id="9778250at2"/>
<organism evidence="2 3">
    <name type="scientific">Gallaecimonas xiamenensis 3-C-1</name>
    <dbReference type="NCBI Taxonomy" id="745411"/>
    <lineage>
        <taxon>Bacteria</taxon>
        <taxon>Pseudomonadati</taxon>
        <taxon>Pseudomonadota</taxon>
        <taxon>Gammaproteobacteria</taxon>
        <taxon>Enterobacterales</taxon>
        <taxon>Gallaecimonadaceae</taxon>
        <taxon>Gallaecimonas</taxon>
    </lineage>
</organism>
<dbReference type="RefSeq" id="WP_008486358.1">
    <property type="nucleotide sequence ID" value="NZ_AMRI01000031.1"/>
</dbReference>